<feature type="chain" id="PRO_5003091296" description="BON domain-containing protein" evidence="1">
    <location>
        <begin position="21"/>
        <end position="122"/>
    </location>
</feature>
<dbReference type="HOGENOM" id="CLU_2025798_0_0_0"/>
<name>D6YUS2_WADCW</name>
<dbReference type="RefSeq" id="WP_013181609.1">
    <property type="nucleotide sequence ID" value="NC_014225.1"/>
</dbReference>
<dbReference type="PROSITE" id="PS50914">
    <property type="entry name" value="BON"/>
    <property type="match status" value="1"/>
</dbReference>
<reference evidence="3 4" key="1">
    <citation type="journal article" date="2010" name="PLoS ONE">
        <title>The Waddlia genome: a window into chlamydial biology.</title>
        <authorList>
            <person name="Bertelli C."/>
            <person name="Collyn F."/>
            <person name="Croxatto A."/>
            <person name="Ruckert C."/>
            <person name="Polkinghorne A."/>
            <person name="Kebbi-Beghdadi C."/>
            <person name="Goesmann A."/>
            <person name="Vaughan L."/>
            <person name="Greub G."/>
        </authorList>
    </citation>
    <scope>NUCLEOTIDE SEQUENCE [LARGE SCALE GENOMIC DNA]</scope>
    <source>
        <strain evidence="4">ATCC VR-1470 / WSU 86-1044</strain>
    </source>
</reference>
<evidence type="ECO:0000256" key="1">
    <source>
        <dbReference type="SAM" id="SignalP"/>
    </source>
</evidence>
<dbReference type="EMBL" id="CP001928">
    <property type="protein sequence ID" value="ADI37883.1"/>
    <property type="molecule type" value="Genomic_DNA"/>
</dbReference>
<keyword evidence="1" id="KW-0732">Signal</keyword>
<dbReference type="Pfam" id="PF04972">
    <property type="entry name" value="BON"/>
    <property type="match status" value="1"/>
</dbReference>
<keyword evidence="4" id="KW-1185">Reference proteome</keyword>
<dbReference type="eggNOG" id="COG2823">
    <property type="taxonomic scope" value="Bacteria"/>
</dbReference>
<dbReference type="AlphaFoldDB" id="D6YUS2"/>
<dbReference type="Gene3D" id="3.30.1340.30">
    <property type="match status" value="1"/>
</dbReference>
<proteinExistence type="predicted"/>
<dbReference type="Proteomes" id="UP000001505">
    <property type="component" value="Chromosome"/>
</dbReference>
<gene>
    <name evidence="3" type="ordered locus">wcw_0512</name>
</gene>
<evidence type="ECO:0000259" key="2">
    <source>
        <dbReference type="PROSITE" id="PS50914"/>
    </source>
</evidence>
<dbReference type="InterPro" id="IPR007055">
    <property type="entry name" value="BON_dom"/>
</dbReference>
<dbReference type="STRING" id="716544.wcw_0512"/>
<evidence type="ECO:0000313" key="4">
    <source>
        <dbReference type="Proteomes" id="UP000001505"/>
    </source>
</evidence>
<evidence type="ECO:0000313" key="3">
    <source>
        <dbReference type="EMBL" id="ADI37883.1"/>
    </source>
</evidence>
<feature type="signal peptide" evidence="1">
    <location>
        <begin position="1"/>
        <end position="20"/>
    </location>
</feature>
<feature type="domain" description="BON" evidence="2">
    <location>
        <begin position="35"/>
        <end position="104"/>
    </location>
</feature>
<dbReference type="KEGG" id="wch:wcw_0512"/>
<organism evidence="3 4">
    <name type="scientific">Waddlia chondrophila (strain ATCC VR-1470 / WSU 86-1044)</name>
    <dbReference type="NCBI Taxonomy" id="716544"/>
    <lineage>
        <taxon>Bacteria</taxon>
        <taxon>Pseudomonadati</taxon>
        <taxon>Chlamydiota</taxon>
        <taxon>Chlamydiia</taxon>
        <taxon>Parachlamydiales</taxon>
        <taxon>Waddliaceae</taxon>
        <taxon>Waddlia</taxon>
    </lineage>
</organism>
<sequence length="122" mass="13912">MLKKLALILSVLTVTTTTLSADCKTCGSNLKFSAEDEEIFYAIHRRLQSHGYDYHQNHVHVSVNHGKVLFKGRVDSKREQELLRDIALDIPGVDHVIVNVYVHDIDPMKNKRISNRPTGPRH</sequence>
<protein>
    <recommendedName>
        <fullName evidence="2">BON domain-containing protein</fullName>
    </recommendedName>
</protein>
<accession>D6YUS2</accession>